<evidence type="ECO:0000259" key="6">
    <source>
        <dbReference type="PROSITE" id="PS51918"/>
    </source>
</evidence>
<comment type="caution">
    <text evidence="7">The sequence shown here is derived from an EMBL/GenBank/DDBJ whole genome shotgun (WGS) entry which is preliminary data.</text>
</comment>
<keyword evidence="4" id="KW-0408">Iron</keyword>
<evidence type="ECO:0000256" key="5">
    <source>
        <dbReference type="ARBA" id="ARBA00023014"/>
    </source>
</evidence>
<evidence type="ECO:0000256" key="3">
    <source>
        <dbReference type="ARBA" id="ARBA00022723"/>
    </source>
</evidence>
<dbReference type="InterPro" id="IPR034466">
    <property type="entry name" value="Methyltransferase_Class_B"/>
</dbReference>
<keyword evidence="2" id="KW-0949">S-adenosyl-L-methionine</keyword>
<dbReference type="PANTHER" id="PTHR43409">
    <property type="entry name" value="ANAEROBIC MAGNESIUM-PROTOPORPHYRIN IX MONOMETHYL ESTER CYCLASE-RELATED"/>
    <property type="match status" value="1"/>
</dbReference>
<protein>
    <recommendedName>
        <fullName evidence="6">Radical SAM core domain-containing protein</fullName>
    </recommendedName>
</protein>
<dbReference type="InterPro" id="IPR007197">
    <property type="entry name" value="rSAM"/>
</dbReference>
<evidence type="ECO:0000313" key="7">
    <source>
        <dbReference type="EMBL" id="PIT87979.1"/>
    </source>
</evidence>
<keyword evidence="3" id="KW-0479">Metal-binding</keyword>
<dbReference type="GO" id="GO:0051539">
    <property type="term" value="F:4 iron, 4 sulfur cluster binding"/>
    <property type="evidence" value="ECO:0007669"/>
    <property type="project" value="UniProtKB-KW"/>
</dbReference>
<dbReference type="SMART" id="SM00729">
    <property type="entry name" value="Elp3"/>
    <property type="match status" value="1"/>
</dbReference>
<dbReference type="InterPro" id="IPR051198">
    <property type="entry name" value="BchE-like"/>
</dbReference>
<dbReference type="AlphaFoldDB" id="A0A2M6W596"/>
<evidence type="ECO:0000256" key="4">
    <source>
        <dbReference type="ARBA" id="ARBA00023004"/>
    </source>
</evidence>
<dbReference type="GO" id="GO:0005829">
    <property type="term" value="C:cytosol"/>
    <property type="evidence" value="ECO:0007669"/>
    <property type="project" value="TreeGrafter"/>
</dbReference>
<evidence type="ECO:0000256" key="1">
    <source>
        <dbReference type="ARBA" id="ARBA00001966"/>
    </source>
</evidence>
<feature type="non-terminal residue" evidence="7">
    <location>
        <position position="1"/>
    </location>
</feature>
<dbReference type="GO" id="GO:0003824">
    <property type="term" value="F:catalytic activity"/>
    <property type="evidence" value="ECO:0007669"/>
    <property type="project" value="InterPro"/>
</dbReference>
<dbReference type="InterPro" id="IPR058240">
    <property type="entry name" value="rSAM_sf"/>
</dbReference>
<dbReference type="InterPro" id="IPR006638">
    <property type="entry name" value="Elp3/MiaA/NifB-like_rSAM"/>
</dbReference>
<dbReference type="Gene3D" id="3.80.30.20">
    <property type="entry name" value="tm_1862 like domain"/>
    <property type="match status" value="1"/>
</dbReference>
<dbReference type="Proteomes" id="UP000231183">
    <property type="component" value="Unassembled WGS sequence"/>
</dbReference>
<comment type="cofactor">
    <cofactor evidence="1">
        <name>[4Fe-4S] cluster</name>
        <dbReference type="ChEBI" id="CHEBI:49883"/>
    </cofactor>
</comment>
<keyword evidence="5" id="KW-0411">Iron-sulfur</keyword>
<reference evidence="8" key="1">
    <citation type="submission" date="2017-09" db="EMBL/GenBank/DDBJ databases">
        <title>Depth-based differentiation of microbial function through sediment-hosted aquifers and enrichment of novel symbionts in the deep terrestrial subsurface.</title>
        <authorList>
            <person name="Probst A.J."/>
            <person name="Ladd B."/>
            <person name="Jarett J.K."/>
            <person name="Geller-Mcgrath D.E."/>
            <person name="Sieber C.M.K."/>
            <person name="Emerson J.B."/>
            <person name="Anantharaman K."/>
            <person name="Thomas B.C."/>
            <person name="Malmstrom R."/>
            <person name="Stieglmeier M."/>
            <person name="Klingl A."/>
            <person name="Woyke T."/>
            <person name="Ryan C.M."/>
            <person name="Banfield J.F."/>
        </authorList>
    </citation>
    <scope>NUCLEOTIDE SEQUENCE [LARGE SCALE GENOMIC DNA]</scope>
</reference>
<feature type="domain" description="Radical SAM core" evidence="6">
    <location>
        <begin position="1"/>
        <end position="220"/>
    </location>
</feature>
<organism evidence="7 8">
    <name type="scientific">Candidatus Magasanikbacteria bacterium CG10_big_fil_rev_8_21_14_0_10_40_10</name>
    <dbReference type="NCBI Taxonomy" id="1974648"/>
    <lineage>
        <taxon>Bacteria</taxon>
        <taxon>Candidatus Magasanikiibacteriota</taxon>
    </lineage>
</organism>
<dbReference type="CDD" id="cd01335">
    <property type="entry name" value="Radical_SAM"/>
    <property type="match status" value="1"/>
</dbReference>
<dbReference type="Pfam" id="PF04055">
    <property type="entry name" value="Radical_SAM"/>
    <property type="match status" value="1"/>
</dbReference>
<sequence length="284" mass="32602">HNIPLLTSRGCPFSCKFCASKTIWGKCIRFHSADRVFKEIDRAVNQFGYKRLVFVDDTFTLNHKRLKQLCAMISDADLGIRWSVNSRVDSITDETAFFMARAGCDVVSFGIETGSPEIQQAINKHTTLRQMQRAVEACRNHGIRVKTGWMIGLPGSYEEQMKSLDVMLALQPDEITIHHFIPMPGTPYWNHPEQYGISFDKDRLLASFSLDALPRQIGLKFQYLSHEDIEWIIDTFIIRLQEAGYKRPGELSTYDKTSKVVNTYKDRGRLPVLPEDVQINPRED</sequence>
<dbReference type="SFLD" id="SFLDG01082">
    <property type="entry name" value="B12-binding_domain_containing"/>
    <property type="match status" value="1"/>
</dbReference>
<gene>
    <name evidence="7" type="ORF">COU31_00010</name>
</gene>
<proteinExistence type="predicted"/>
<dbReference type="PROSITE" id="PS51918">
    <property type="entry name" value="RADICAL_SAM"/>
    <property type="match status" value="1"/>
</dbReference>
<dbReference type="PANTHER" id="PTHR43409:SF16">
    <property type="entry name" value="SLR0320 PROTEIN"/>
    <property type="match status" value="1"/>
</dbReference>
<dbReference type="InterPro" id="IPR023404">
    <property type="entry name" value="rSAM_horseshoe"/>
</dbReference>
<dbReference type="EMBL" id="PFBX01000001">
    <property type="protein sequence ID" value="PIT87979.1"/>
    <property type="molecule type" value="Genomic_DNA"/>
</dbReference>
<name>A0A2M6W596_9BACT</name>
<dbReference type="GO" id="GO:0046872">
    <property type="term" value="F:metal ion binding"/>
    <property type="evidence" value="ECO:0007669"/>
    <property type="project" value="UniProtKB-KW"/>
</dbReference>
<dbReference type="SUPFAM" id="SSF102114">
    <property type="entry name" value="Radical SAM enzymes"/>
    <property type="match status" value="1"/>
</dbReference>
<dbReference type="SFLD" id="SFLDS00029">
    <property type="entry name" value="Radical_SAM"/>
    <property type="match status" value="1"/>
</dbReference>
<accession>A0A2M6W596</accession>
<dbReference type="SFLD" id="SFLDG01123">
    <property type="entry name" value="methyltransferase_(Class_B)"/>
    <property type="match status" value="1"/>
</dbReference>
<evidence type="ECO:0000256" key="2">
    <source>
        <dbReference type="ARBA" id="ARBA00022691"/>
    </source>
</evidence>
<evidence type="ECO:0000313" key="8">
    <source>
        <dbReference type="Proteomes" id="UP000231183"/>
    </source>
</evidence>